<gene>
    <name evidence="2" type="ORF">WN55_08959</name>
</gene>
<feature type="region of interest" description="Disordered" evidence="1">
    <location>
        <begin position="1"/>
        <end position="31"/>
    </location>
</feature>
<feature type="compositionally biased region" description="Gly residues" evidence="1">
    <location>
        <begin position="8"/>
        <end position="21"/>
    </location>
</feature>
<dbReference type="EMBL" id="KQ434817">
    <property type="protein sequence ID" value="KZC06863.1"/>
    <property type="molecule type" value="Genomic_DNA"/>
</dbReference>
<evidence type="ECO:0000313" key="2">
    <source>
        <dbReference type="EMBL" id="KZC06863.1"/>
    </source>
</evidence>
<evidence type="ECO:0000256" key="1">
    <source>
        <dbReference type="SAM" id="MobiDB-lite"/>
    </source>
</evidence>
<organism evidence="2 3">
    <name type="scientific">Dufourea novaeangliae</name>
    <name type="common">Sweat bee</name>
    <dbReference type="NCBI Taxonomy" id="178035"/>
    <lineage>
        <taxon>Eukaryota</taxon>
        <taxon>Metazoa</taxon>
        <taxon>Ecdysozoa</taxon>
        <taxon>Arthropoda</taxon>
        <taxon>Hexapoda</taxon>
        <taxon>Insecta</taxon>
        <taxon>Pterygota</taxon>
        <taxon>Neoptera</taxon>
        <taxon>Endopterygota</taxon>
        <taxon>Hymenoptera</taxon>
        <taxon>Apocrita</taxon>
        <taxon>Aculeata</taxon>
        <taxon>Apoidea</taxon>
        <taxon>Anthophila</taxon>
        <taxon>Halictidae</taxon>
        <taxon>Rophitinae</taxon>
        <taxon>Dufourea</taxon>
    </lineage>
</organism>
<proteinExistence type="predicted"/>
<evidence type="ECO:0000313" key="3">
    <source>
        <dbReference type="Proteomes" id="UP000076502"/>
    </source>
</evidence>
<dbReference type="AlphaFoldDB" id="A0A154P4T1"/>
<sequence length="76" mass="8027">MGQLYAGTGEGAKSGLRGVGNAGRPTEETGMMVSGQFSTKSLWARRVSWRVFVPEKFPPGGVYHAPWVSLTGDGVA</sequence>
<protein>
    <submittedName>
        <fullName evidence="2">Uncharacterized protein</fullName>
    </submittedName>
</protein>
<dbReference type="Proteomes" id="UP000076502">
    <property type="component" value="Unassembled WGS sequence"/>
</dbReference>
<name>A0A154P4T1_DUFNO</name>
<reference evidence="2 3" key="1">
    <citation type="submission" date="2015-07" db="EMBL/GenBank/DDBJ databases">
        <title>The genome of Dufourea novaeangliae.</title>
        <authorList>
            <person name="Pan H."/>
            <person name="Kapheim K."/>
        </authorList>
    </citation>
    <scope>NUCLEOTIDE SEQUENCE [LARGE SCALE GENOMIC DNA]</scope>
    <source>
        <strain evidence="2">0120121106</strain>
        <tissue evidence="2">Whole body</tissue>
    </source>
</reference>
<keyword evidence="3" id="KW-1185">Reference proteome</keyword>
<accession>A0A154P4T1</accession>